<name>A0A839EBV7_9HYPH</name>
<accession>A0A839EBV7</accession>
<gene>
    <name evidence="2" type="ORF">FHW16_000124</name>
</gene>
<evidence type="ECO:0000256" key="1">
    <source>
        <dbReference type="SAM" id="Phobius"/>
    </source>
</evidence>
<evidence type="ECO:0000313" key="3">
    <source>
        <dbReference type="Proteomes" id="UP000549052"/>
    </source>
</evidence>
<dbReference type="RefSeq" id="WP_182547246.1">
    <property type="nucleotide sequence ID" value="NZ_JACGXN010000001.1"/>
</dbReference>
<organism evidence="2 3">
    <name type="scientific">Phyllobacterium myrsinacearum</name>
    <dbReference type="NCBI Taxonomy" id="28101"/>
    <lineage>
        <taxon>Bacteria</taxon>
        <taxon>Pseudomonadati</taxon>
        <taxon>Pseudomonadota</taxon>
        <taxon>Alphaproteobacteria</taxon>
        <taxon>Hyphomicrobiales</taxon>
        <taxon>Phyllobacteriaceae</taxon>
        <taxon>Phyllobacterium</taxon>
    </lineage>
</organism>
<dbReference type="EMBL" id="JACGXN010000001">
    <property type="protein sequence ID" value="MBA8876442.1"/>
    <property type="molecule type" value="Genomic_DNA"/>
</dbReference>
<keyword evidence="1" id="KW-1133">Transmembrane helix</keyword>
<feature type="transmembrane region" description="Helical" evidence="1">
    <location>
        <begin position="22"/>
        <end position="40"/>
    </location>
</feature>
<keyword evidence="3" id="KW-1185">Reference proteome</keyword>
<proteinExistence type="predicted"/>
<protein>
    <submittedName>
        <fullName evidence="2">Uncharacterized membrane protein YidH (DUF202 family)</fullName>
    </submittedName>
</protein>
<evidence type="ECO:0000313" key="2">
    <source>
        <dbReference type="EMBL" id="MBA8876442.1"/>
    </source>
</evidence>
<comment type="caution">
    <text evidence="2">The sequence shown here is derived from an EMBL/GenBank/DDBJ whole genome shotgun (WGS) entry which is preliminary data.</text>
</comment>
<sequence length="45" mass="5347">MDEEDDDHKEKEDDYAPYMTSIWGYLTLFLIIVPIVLILGRKFGR</sequence>
<reference evidence="2 3" key="1">
    <citation type="submission" date="2020-07" db="EMBL/GenBank/DDBJ databases">
        <title>Genomic Encyclopedia of Type Strains, Phase IV (KMG-V): Genome sequencing to study the core and pangenomes of soil and plant-associated prokaryotes.</title>
        <authorList>
            <person name="Whitman W."/>
        </authorList>
    </citation>
    <scope>NUCLEOTIDE SEQUENCE [LARGE SCALE GENOMIC DNA]</scope>
    <source>
        <strain evidence="2 3">AN3</strain>
    </source>
</reference>
<dbReference type="Proteomes" id="UP000549052">
    <property type="component" value="Unassembled WGS sequence"/>
</dbReference>
<keyword evidence="1" id="KW-0812">Transmembrane</keyword>
<keyword evidence="1" id="KW-0472">Membrane</keyword>
<dbReference type="AlphaFoldDB" id="A0A839EBV7"/>